<feature type="signal peptide" evidence="2">
    <location>
        <begin position="1"/>
        <end position="19"/>
    </location>
</feature>
<keyword evidence="2" id="KW-0732">Signal</keyword>
<dbReference type="Proteomes" id="UP000095728">
    <property type="component" value="Unassembled WGS sequence"/>
</dbReference>
<feature type="compositionally biased region" description="Low complexity" evidence="1">
    <location>
        <begin position="126"/>
        <end position="143"/>
    </location>
</feature>
<protein>
    <submittedName>
        <fullName evidence="3">Uncharacterized protein</fullName>
    </submittedName>
</protein>
<gene>
    <name evidence="3" type="ORF">AWRI3579_g1628</name>
</gene>
<evidence type="ECO:0000256" key="2">
    <source>
        <dbReference type="SAM" id="SignalP"/>
    </source>
</evidence>
<dbReference type="OrthoDB" id="3973322at2759"/>
<evidence type="ECO:0000313" key="4">
    <source>
        <dbReference type="Proteomes" id="UP000095728"/>
    </source>
</evidence>
<feature type="region of interest" description="Disordered" evidence="1">
    <location>
        <begin position="121"/>
        <end position="143"/>
    </location>
</feature>
<comment type="caution">
    <text evidence="3">The sequence shown here is derived from an EMBL/GenBank/DDBJ whole genome shotgun (WGS) entry which is preliminary data.</text>
</comment>
<organism evidence="3 4">
    <name type="scientific">Hanseniaspora osmophila</name>
    <dbReference type="NCBI Taxonomy" id="56408"/>
    <lineage>
        <taxon>Eukaryota</taxon>
        <taxon>Fungi</taxon>
        <taxon>Dikarya</taxon>
        <taxon>Ascomycota</taxon>
        <taxon>Saccharomycotina</taxon>
        <taxon>Saccharomycetes</taxon>
        <taxon>Saccharomycodales</taxon>
        <taxon>Saccharomycodaceae</taxon>
        <taxon>Hanseniaspora</taxon>
    </lineage>
</organism>
<sequence>MKFTKNIIAPLLLASRTLADSLVVPIDYDYTIDLYYYFKDGGVQIEPVAEGLKIDLSSNITDVCGTLASGMVVINVDNAPGNTLVTWNQYDVFHLLNEQHQDLTWDSVLVEACGGDTSLETTTLASNTPVSTSGTGSVSTLSATSPRYANSSVSGIEGASLPTVTDIRSYVASLTSAYAVTTPASVAYATGTGKIETFVATVVSSESSSYTTYKQVNSSIATPVLNVVSSSFLNSNSALFSTATPTNALSSTLHADPFDQDASNATTTSVSIAILAPAIQVTTTYSKQATVWETITTCVGHSECTAPSVITTYKIVSASSSAVFSGSLSATGSSTKTTILVSTTLGDENGPSTKIVETTADSANADSSVSASYKPASTTVTTGNASTMHSSKFSTVFASSTASSNGDSSYFSSFGTAAGQSTVGVSVHAQGKAPTNIHNPTQTTFLAFALAFVSFLFL</sequence>
<evidence type="ECO:0000256" key="1">
    <source>
        <dbReference type="SAM" id="MobiDB-lite"/>
    </source>
</evidence>
<dbReference type="EMBL" id="LPNM01000006">
    <property type="protein sequence ID" value="OEJ86506.1"/>
    <property type="molecule type" value="Genomic_DNA"/>
</dbReference>
<dbReference type="STRING" id="56408.A0A1E5RHZ1"/>
<dbReference type="AlphaFoldDB" id="A0A1E5RHZ1"/>
<proteinExistence type="predicted"/>
<name>A0A1E5RHZ1_9ASCO</name>
<accession>A0A1E5RHZ1</accession>
<feature type="chain" id="PRO_5009184753" evidence="2">
    <location>
        <begin position="20"/>
        <end position="458"/>
    </location>
</feature>
<keyword evidence="4" id="KW-1185">Reference proteome</keyword>
<reference evidence="4" key="1">
    <citation type="journal article" date="2016" name="Genome Announc.">
        <title>Genome sequences of three species of Hanseniaspora isolated from spontaneous wine fermentations.</title>
        <authorList>
            <person name="Sternes P.R."/>
            <person name="Lee D."/>
            <person name="Kutyna D.R."/>
            <person name="Borneman A.R."/>
        </authorList>
    </citation>
    <scope>NUCLEOTIDE SEQUENCE [LARGE SCALE GENOMIC DNA]</scope>
    <source>
        <strain evidence="4">AWRI3579</strain>
    </source>
</reference>
<evidence type="ECO:0000313" key="3">
    <source>
        <dbReference type="EMBL" id="OEJ86506.1"/>
    </source>
</evidence>
<dbReference type="InParanoid" id="A0A1E5RHZ1"/>